<proteinExistence type="predicted"/>
<reference evidence="2 3" key="1">
    <citation type="submission" date="2018-01" db="EMBL/GenBank/DDBJ databases">
        <title>Lactibacter flavus gen. nov., sp. nov., a novel bacterium of the family Propionibacteriaceae isolated from raw milk and dairy products.</title>
        <authorList>
            <person name="Wenning M."/>
            <person name="Breitenwieser F."/>
            <person name="Huptas C."/>
            <person name="von Neubeck M."/>
            <person name="Busse H.-J."/>
            <person name="Scherer S."/>
        </authorList>
    </citation>
    <scope>NUCLEOTIDE SEQUENCE [LARGE SCALE GENOMIC DNA]</scope>
    <source>
        <strain evidence="2 3">VG341</strain>
    </source>
</reference>
<name>A0A4Q2EH54_9ACTN</name>
<evidence type="ECO:0000313" key="3">
    <source>
        <dbReference type="Proteomes" id="UP000290624"/>
    </source>
</evidence>
<dbReference type="Proteomes" id="UP000290624">
    <property type="component" value="Unassembled WGS sequence"/>
</dbReference>
<comment type="caution">
    <text evidence="2">The sequence shown here is derived from an EMBL/GenBank/DDBJ whole genome shotgun (WGS) entry which is preliminary data.</text>
</comment>
<gene>
    <name evidence="2" type="ORF">C1706_06315</name>
</gene>
<keyword evidence="3" id="KW-1185">Reference proteome</keyword>
<evidence type="ECO:0000313" key="2">
    <source>
        <dbReference type="EMBL" id="RXW32751.1"/>
    </source>
</evidence>
<feature type="region of interest" description="Disordered" evidence="1">
    <location>
        <begin position="1"/>
        <end position="29"/>
    </location>
</feature>
<dbReference type="EMBL" id="PPCV01000003">
    <property type="protein sequence ID" value="RXW32751.1"/>
    <property type="molecule type" value="Genomic_DNA"/>
</dbReference>
<sequence length="155" mass="16326">MGRDGPQSTSTLIAALGEPDEKADSATCGSSSLRNTTYRWGDFSVVVLHEVDTGDEYGETYPPGSVSGWRIDPTLDGRPGLSPNATGPAGTAIGTPLAILETRFDSEEWDYAGVEGDAGDRVFSIFVGDTTGAIFELDDNDHVAAMLAGYSCGRR</sequence>
<organism evidence="2 3">
    <name type="scientific">Propioniciclava flava</name>
    <dbReference type="NCBI Taxonomy" id="2072026"/>
    <lineage>
        <taxon>Bacteria</taxon>
        <taxon>Bacillati</taxon>
        <taxon>Actinomycetota</taxon>
        <taxon>Actinomycetes</taxon>
        <taxon>Propionibacteriales</taxon>
        <taxon>Propionibacteriaceae</taxon>
        <taxon>Propioniciclava</taxon>
    </lineage>
</organism>
<protein>
    <submittedName>
        <fullName evidence="2">Uncharacterized protein</fullName>
    </submittedName>
</protein>
<dbReference type="AlphaFoldDB" id="A0A4Q2EH54"/>
<accession>A0A4Q2EH54</accession>
<evidence type="ECO:0000256" key="1">
    <source>
        <dbReference type="SAM" id="MobiDB-lite"/>
    </source>
</evidence>
<feature type="compositionally biased region" description="Polar residues" evidence="1">
    <location>
        <begin position="1"/>
        <end position="12"/>
    </location>
</feature>